<organism evidence="1">
    <name type="scientific">Desulfatirhabdium butyrativorans</name>
    <dbReference type="NCBI Taxonomy" id="340467"/>
    <lineage>
        <taxon>Bacteria</taxon>
        <taxon>Pseudomonadati</taxon>
        <taxon>Thermodesulfobacteriota</taxon>
        <taxon>Desulfobacteria</taxon>
        <taxon>Desulfobacterales</taxon>
        <taxon>Desulfatirhabdiaceae</taxon>
        <taxon>Desulfatirhabdium</taxon>
    </lineage>
</organism>
<accession>A0A7C4RTN4</accession>
<reference evidence="1" key="1">
    <citation type="journal article" date="2020" name="mSystems">
        <title>Genome- and Community-Level Interaction Insights into Carbon Utilization and Element Cycling Functions of Hydrothermarchaeota in Hydrothermal Sediment.</title>
        <authorList>
            <person name="Zhou Z."/>
            <person name="Liu Y."/>
            <person name="Xu W."/>
            <person name="Pan J."/>
            <person name="Luo Z.H."/>
            <person name="Li M."/>
        </authorList>
    </citation>
    <scope>NUCLEOTIDE SEQUENCE [LARGE SCALE GENOMIC DNA]</scope>
    <source>
        <strain evidence="1">SpSt-477</strain>
    </source>
</reference>
<dbReference type="SUPFAM" id="SSF51726">
    <property type="entry name" value="UROD/MetE-like"/>
    <property type="match status" value="1"/>
</dbReference>
<dbReference type="EMBL" id="DSUH01000302">
    <property type="protein sequence ID" value="HGU33780.1"/>
    <property type="molecule type" value="Genomic_DNA"/>
</dbReference>
<proteinExistence type="predicted"/>
<gene>
    <name evidence="1" type="ORF">ENS29_13135</name>
</gene>
<dbReference type="Gene3D" id="3.20.20.210">
    <property type="match status" value="1"/>
</dbReference>
<comment type="caution">
    <text evidence="1">The sequence shown here is derived from an EMBL/GenBank/DDBJ whole genome shotgun (WGS) entry which is preliminary data.</text>
</comment>
<sequence length="369" mass="41112">MNAIHSETTARHIEPRCLATTIGSMPHTDVARATELMVAATPEIPSWVQFPKRSVRENMMIQFTEGMPGLILQDGKVRMSLASDEATAELTEFYRRYLAVVEAGDRNELEGFGLSEGVAAGFHEMMRRIPDWISTGRLRMLKGQVTGPFTLGTNLLDTEDRCVYYDEQMHDVVVKLVAMKALWQVERFRAFGLPVIVFLDEPSLLGFGKQTYITIGKEAVISDIDAVVSVIHQAGALAGVHCEENTDWSLLMETRLDILDFDAYDHLQAMTLYPKELAGFFERGGWLGWGIVPTLDRQAAAAETLETLLDRFETGLSAFVARGFDRNLLLRRALITPSCGMGGVLDEPLAERVLGLLHDLSHVLQDRVN</sequence>
<evidence type="ECO:0008006" key="2">
    <source>
        <dbReference type="Google" id="ProtNLM"/>
    </source>
</evidence>
<dbReference type="InterPro" id="IPR038071">
    <property type="entry name" value="UROD/MetE-like_sf"/>
</dbReference>
<name>A0A7C4RTN4_9BACT</name>
<dbReference type="AlphaFoldDB" id="A0A7C4RTN4"/>
<evidence type="ECO:0000313" key="1">
    <source>
        <dbReference type="EMBL" id="HGU33780.1"/>
    </source>
</evidence>
<protein>
    <recommendedName>
        <fullName evidence="2">Methionine synthase</fullName>
    </recommendedName>
</protein>